<dbReference type="InterPro" id="IPR036663">
    <property type="entry name" value="Fumarylacetoacetase_C_sf"/>
</dbReference>
<organism evidence="4 5">
    <name type="scientific">Amycolatopsis pithecellobii</name>
    <dbReference type="NCBI Taxonomy" id="664692"/>
    <lineage>
        <taxon>Bacteria</taxon>
        <taxon>Bacillati</taxon>
        <taxon>Actinomycetota</taxon>
        <taxon>Actinomycetes</taxon>
        <taxon>Pseudonocardiales</taxon>
        <taxon>Pseudonocardiaceae</taxon>
        <taxon>Amycolatopsis</taxon>
    </lineage>
</organism>
<dbReference type="GO" id="GO:0044281">
    <property type="term" value="P:small molecule metabolic process"/>
    <property type="evidence" value="ECO:0007669"/>
    <property type="project" value="UniProtKB-ARBA"/>
</dbReference>
<evidence type="ECO:0000256" key="2">
    <source>
        <dbReference type="ARBA" id="ARBA00022723"/>
    </source>
</evidence>
<gene>
    <name evidence="4" type="ORF">GKO32_21335</name>
</gene>
<dbReference type="EMBL" id="WMBA01000035">
    <property type="protein sequence ID" value="MTD56497.1"/>
    <property type="molecule type" value="Genomic_DNA"/>
</dbReference>
<protein>
    <submittedName>
        <fullName evidence="4">Fumarylacetoacetate hydrolase</fullName>
    </submittedName>
</protein>
<keyword evidence="2" id="KW-0479">Metal-binding</keyword>
<keyword evidence="4" id="KW-0378">Hydrolase</keyword>
<evidence type="ECO:0000256" key="1">
    <source>
        <dbReference type="ARBA" id="ARBA00010211"/>
    </source>
</evidence>
<name>A0A6N7YTX3_9PSEU</name>
<comment type="similarity">
    <text evidence="1">Belongs to the FAH family.</text>
</comment>
<evidence type="ECO:0000313" key="4">
    <source>
        <dbReference type="EMBL" id="MTD56497.1"/>
    </source>
</evidence>
<proteinExistence type="inferred from homology"/>
<dbReference type="InterPro" id="IPR011234">
    <property type="entry name" value="Fumarylacetoacetase-like_C"/>
</dbReference>
<dbReference type="AlphaFoldDB" id="A0A6N7YTX3"/>
<evidence type="ECO:0000313" key="5">
    <source>
        <dbReference type="Proteomes" id="UP000440096"/>
    </source>
</evidence>
<dbReference type="OrthoDB" id="9805307at2"/>
<reference evidence="4 5" key="1">
    <citation type="submission" date="2019-11" db="EMBL/GenBank/DDBJ databases">
        <title>Draft genome of Amycolatopsis RM579.</title>
        <authorList>
            <person name="Duangmal K."/>
            <person name="Mingma R."/>
        </authorList>
    </citation>
    <scope>NUCLEOTIDE SEQUENCE [LARGE SCALE GENOMIC DNA]</scope>
    <source>
        <strain evidence="4 5">RM579</strain>
    </source>
</reference>
<dbReference type="SUPFAM" id="SSF56529">
    <property type="entry name" value="FAH"/>
    <property type="match status" value="1"/>
</dbReference>
<dbReference type="PANTHER" id="PTHR42796">
    <property type="entry name" value="FUMARYLACETOACETATE HYDROLASE DOMAIN-CONTAINING PROTEIN 2A-RELATED"/>
    <property type="match status" value="1"/>
</dbReference>
<feature type="domain" description="Fumarylacetoacetase-like C-terminal" evidence="3">
    <location>
        <begin position="119"/>
        <end position="170"/>
    </location>
</feature>
<dbReference type="RefSeq" id="WP_154758662.1">
    <property type="nucleotide sequence ID" value="NZ_WMBA01000035.1"/>
</dbReference>
<dbReference type="InterPro" id="IPR051121">
    <property type="entry name" value="FAH"/>
</dbReference>
<dbReference type="Pfam" id="PF01557">
    <property type="entry name" value="FAA_hydrolase"/>
    <property type="match status" value="1"/>
</dbReference>
<dbReference type="GO" id="GO:0046872">
    <property type="term" value="F:metal ion binding"/>
    <property type="evidence" value="ECO:0007669"/>
    <property type="project" value="UniProtKB-KW"/>
</dbReference>
<comment type="caution">
    <text evidence="4">The sequence shown here is derived from an EMBL/GenBank/DDBJ whole genome shotgun (WGS) entry which is preliminary data.</text>
</comment>
<accession>A0A6N7YTX3</accession>
<sequence>MRIADLAGRLVLLTGSRAVGVEEASDKRFGSDSQAIYARWDEFAGWATDAPTAGAANYNEADLRPPAPAPTQLFAVGLNYKNHAAEASLDLPESPAVFTKFATSLTGPFGEVVLSGDSVDWDGPTGPWLVTPDALPDRNDLELGCTVNGETVQTGRTAELVFPVPELIARSPQRFLTPGDELVSRIEGIGEMRHRLVAAQQGESA</sequence>
<dbReference type="Proteomes" id="UP000440096">
    <property type="component" value="Unassembled WGS sequence"/>
</dbReference>
<dbReference type="PANTHER" id="PTHR42796:SF4">
    <property type="entry name" value="FUMARYLACETOACETATE HYDROLASE DOMAIN-CONTAINING PROTEIN 2A"/>
    <property type="match status" value="1"/>
</dbReference>
<dbReference type="GO" id="GO:0016787">
    <property type="term" value="F:hydrolase activity"/>
    <property type="evidence" value="ECO:0007669"/>
    <property type="project" value="UniProtKB-KW"/>
</dbReference>
<evidence type="ECO:0000259" key="3">
    <source>
        <dbReference type="Pfam" id="PF01557"/>
    </source>
</evidence>
<keyword evidence="5" id="KW-1185">Reference proteome</keyword>
<dbReference type="Gene3D" id="3.90.850.10">
    <property type="entry name" value="Fumarylacetoacetase-like, C-terminal domain"/>
    <property type="match status" value="2"/>
</dbReference>